<comment type="caution">
    <text evidence="1">The sequence shown here is derived from an EMBL/GenBank/DDBJ whole genome shotgun (WGS) entry which is preliminary data.</text>
</comment>
<protein>
    <submittedName>
        <fullName evidence="1">Uncharacterized protein</fullName>
    </submittedName>
</protein>
<dbReference type="RefSeq" id="WP_000937665.1">
    <property type="nucleotide sequence ID" value="NZ_CATNOL010000105.1"/>
</dbReference>
<gene>
    <name evidence="1" type="ORF">SAMEA3356023_04272</name>
</gene>
<evidence type="ECO:0000313" key="1">
    <source>
        <dbReference type="EMBL" id="SJE49643.1"/>
    </source>
</evidence>
<name>A0ABD7MPW9_SHISO</name>
<evidence type="ECO:0000313" key="2">
    <source>
        <dbReference type="Proteomes" id="UP000187717"/>
    </source>
</evidence>
<dbReference type="GeneID" id="93776009"/>
<organism evidence="1 2">
    <name type="scientific">Shigella sonnei</name>
    <dbReference type="NCBI Taxonomy" id="624"/>
    <lineage>
        <taxon>Bacteria</taxon>
        <taxon>Pseudomonadati</taxon>
        <taxon>Pseudomonadota</taxon>
        <taxon>Gammaproteobacteria</taxon>
        <taxon>Enterobacterales</taxon>
        <taxon>Enterobacteriaceae</taxon>
        <taxon>Shigella</taxon>
    </lineage>
</organism>
<reference evidence="1 2" key="1">
    <citation type="submission" date="2017-01" db="EMBL/GenBank/DDBJ databases">
        <authorList>
            <consortium name="Pathogen Informatics"/>
        </authorList>
    </citation>
    <scope>NUCLEOTIDE SEQUENCE [LARGE SCALE GENOMIC DNA]</scope>
    <source>
        <strain evidence="1 2">3626STDY6095480</strain>
    </source>
</reference>
<accession>A0ABD7MPW9</accession>
<proteinExistence type="predicted"/>
<dbReference type="Proteomes" id="UP000187717">
    <property type="component" value="Unassembled WGS sequence"/>
</dbReference>
<dbReference type="EMBL" id="FTXV01000190">
    <property type="protein sequence ID" value="SJE49643.1"/>
    <property type="molecule type" value="Genomic_DNA"/>
</dbReference>
<sequence>MLPRISSFFIYLKTSIRIFFNRLDWQAASVIVAMLLFAGQIGYNAYDKWKESSDDVFKMRVILLSEINNNLLALATGGDESQVLGTYEICIPLPTEDTEAIKRVATAVSYLHDDVYYSQLEKLASLPKKEVDAIVKSYYSLSRLRTLSTQLAYNIKYSPPKVKLLREEYYNLYTLSSSLSQYLSYHTENP</sequence>
<dbReference type="AlphaFoldDB" id="A0ABD7MPW9"/>